<dbReference type="GO" id="GO:0046933">
    <property type="term" value="F:proton-transporting ATP synthase activity, rotational mechanism"/>
    <property type="evidence" value="ECO:0007669"/>
    <property type="project" value="UniProtKB-UniRule"/>
</dbReference>
<comment type="function">
    <text evidence="1 12">Produces ATP from ADP in the presence of a proton gradient across the membrane.</text>
</comment>
<keyword evidence="6 12" id="KW-0406">Ion transport</keyword>
<comment type="similarity">
    <text evidence="3 12 13">Belongs to the ATPase epsilon chain family.</text>
</comment>
<evidence type="ECO:0000313" key="22">
    <source>
        <dbReference type="Proteomes" id="UP000196118"/>
    </source>
</evidence>
<keyword evidence="12" id="KW-1003">Cell membrane</keyword>
<protein>
    <recommendedName>
        <fullName evidence="4 12">ATP synthase epsilon chain</fullName>
    </recommendedName>
    <alternativeName>
        <fullName evidence="11 12">ATP synthase F1 sector epsilon subunit</fullName>
    </alternativeName>
    <alternativeName>
        <fullName evidence="10 12">F-ATPase epsilon subunit</fullName>
    </alternativeName>
</protein>
<comment type="subcellular location">
    <subcellularLocation>
        <location evidence="2 12">Cell membrane</location>
        <topology evidence="2 12">Peripheral membrane protein</topology>
    </subcellularLocation>
</comment>
<evidence type="ECO:0000256" key="5">
    <source>
        <dbReference type="ARBA" id="ARBA00022448"/>
    </source>
</evidence>
<evidence type="ECO:0000256" key="11">
    <source>
        <dbReference type="ARBA" id="ARBA00031795"/>
    </source>
</evidence>
<evidence type="ECO:0000256" key="13">
    <source>
        <dbReference type="RuleBase" id="RU003656"/>
    </source>
</evidence>
<feature type="domain" description="ATP synthase epsilon subunit C-terminal" evidence="15">
    <location>
        <begin position="91"/>
        <end position="138"/>
    </location>
</feature>
<evidence type="ECO:0000313" key="21">
    <source>
        <dbReference type="EMBL" id="WEA57027.1"/>
    </source>
</evidence>
<keyword evidence="12" id="KW-0375">Hydrogen ion transport</keyword>
<dbReference type="Gene3D" id="1.20.5.440">
    <property type="entry name" value="ATP synthase delta/epsilon subunit, C-terminal domain"/>
    <property type="match status" value="1"/>
</dbReference>
<evidence type="ECO:0000313" key="24">
    <source>
        <dbReference type="Proteomes" id="UP000743107"/>
    </source>
</evidence>
<dbReference type="SUPFAM" id="SSF51344">
    <property type="entry name" value="Epsilon subunit of F1F0-ATP synthase N-terminal domain"/>
    <property type="match status" value="1"/>
</dbReference>
<dbReference type="GO" id="GO:0005524">
    <property type="term" value="F:ATP binding"/>
    <property type="evidence" value="ECO:0007669"/>
    <property type="project" value="UniProtKB-UniRule"/>
</dbReference>
<dbReference type="Proteomes" id="UP000472573">
    <property type="component" value="Unassembled WGS sequence"/>
</dbReference>
<dbReference type="SUPFAM" id="SSF46604">
    <property type="entry name" value="Epsilon subunit of F1F0-ATP synthase C-terminal domain"/>
    <property type="match status" value="1"/>
</dbReference>
<evidence type="ECO:0000256" key="1">
    <source>
        <dbReference type="ARBA" id="ARBA00003543"/>
    </source>
</evidence>
<dbReference type="EMBL" id="CP021474">
    <property type="protein sequence ID" value="ARW19345.1"/>
    <property type="molecule type" value="Genomic_DNA"/>
</dbReference>
<gene>
    <name evidence="12" type="primary">atpC</name>
    <name evidence="18" type="ORF">GBO79_07160</name>
    <name evidence="19" type="ORF">ITQ90_04270</name>
    <name evidence="20" type="ORF">ITQ97_08525</name>
    <name evidence="21" type="ORF">PWB86_07480</name>
    <name evidence="17" type="ORF">S100892_00758</name>
</gene>
<dbReference type="Proteomes" id="UP000743107">
    <property type="component" value="Unassembled WGS sequence"/>
</dbReference>
<dbReference type="CDD" id="cd12152">
    <property type="entry name" value="F1-ATPase_delta"/>
    <property type="match status" value="1"/>
</dbReference>
<evidence type="ECO:0000313" key="23">
    <source>
        <dbReference type="Proteomes" id="UP000472573"/>
    </source>
</evidence>
<dbReference type="InterPro" id="IPR001469">
    <property type="entry name" value="ATP_synth_F1_dsu/esu"/>
</dbReference>
<keyword evidence="23" id="KW-1185">Reference proteome</keyword>
<evidence type="ECO:0000256" key="14">
    <source>
        <dbReference type="SAM" id="Coils"/>
    </source>
</evidence>
<feature type="coiled-coil region" evidence="14">
    <location>
        <begin position="94"/>
        <end position="121"/>
    </location>
</feature>
<dbReference type="HAMAP" id="MF_00530">
    <property type="entry name" value="ATP_synth_epsil_bac"/>
    <property type="match status" value="1"/>
</dbReference>
<dbReference type="EMBL" id="JADOFP010000003">
    <property type="protein sequence ID" value="MBF7114715.1"/>
    <property type="molecule type" value="Genomic_DNA"/>
</dbReference>
<evidence type="ECO:0000259" key="16">
    <source>
        <dbReference type="Pfam" id="PF02823"/>
    </source>
</evidence>
<dbReference type="InterPro" id="IPR036794">
    <property type="entry name" value="ATP_F1_dsu/esu_C_sf"/>
</dbReference>
<reference evidence="23" key="4">
    <citation type="submission" date="2020-03" db="EMBL/GenBank/DDBJ databases">
        <title>SpeciesPrimer: A bioinformatics pipeline dedicated to the design of qPCR primers for the quantification of bacterial species.</title>
        <authorList>
            <person name="Dreier M."/>
            <person name="Berthoud H."/>
            <person name="Shani N."/>
            <person name="Wechsler D."/>
            <person name="Junier P."/>
        </authorList>
    </citation>
    <scope>NUCLEOTIDE SEQUENCE [LARGE SCALE GENOMIC DNA]</scope>
    <source>
        <strain evidence="23">FAM13073</strain>
    </source>
</reference>
<dbReference type="GeneID" id="33061485"/>
<keyword evidence="7 12" id="KW-0472">Membrane</keyword>
<evidence type="ECO:0000256" key="6">
    <source>
        <dbReference type="ARBA" id="ARBA00023065"/>
    </source>
</evidence>
<proteinExistence type="inferred from homology"/>
<evidence type="ECO:0000256" key="8">
    <source>
        <dbReference type="ARBA" id="ARBA00023196"/>
    </source>
</evidence>
<dbReference type="Proteomes" id="UP001194632">
    <property type="component" value="Unassembled WGS sequence"/>
</dbReference>
<dbReference type="EMBL" id="CP118739">
    <property type="protein sequence ID" value="WEA57027.1"/>
    <property type="molecule type" value="Genomic_DNA"/>
</dbReference>
<evidence type="ECO:0000256" key="7">
    <source>
        <dbReference type="ARBA" id="ARBA00023136"/>
    </source>
</evidence>
<evidence type="ECO:0000313" key="20">
    <source>
        <dbReference type="EMBL" id="MBF7127841.1"/>
    </source>
</evidence>
<reference evidence="17 22" key="1">
    <citation type="submission" date="2017-05" db="EMBL/GenBank/DDBJ databases">
        <title>Genome sequence of Pediococcus pentosaceus strain SRCM100892.</title>
        <authorList>
            <person name="Cho S.H."/>
        </authorList>
    </citation>
    <scope>NUCLEOTIDE SEQUENCE [LARGE SCALE GENOMIC DNA]</scope>
    <source>
        <strain evidence="17 22">SRCM100892</strain>
    </source>
</reference>
<evidence type="ECO:0000256" key="10">
    <source>
        <dbReference type="ARBA" id="ARBA00030215"/>
    </source>
</evidence>
<dbReference type="GO" id="GO:0005886">
    <property type="term" value="C:plasma membrane"/>
    <property type="evidence" value="ECO:0007669"/>
    <property type="project" value="UniProtKB-SubCell"/>
</dbReference>
<feature type="domain" description="ATP synthase F1 complex delta/epsilon subunit N-terminal" evidence="16">
    <location>
        <begin position="7"/>
        <end position="86"/>
    </location>
</feature>
<evidence type="ECO:0000256" key="12">
    <source>
        <dbReference type="HAMAP-Rule" id="MF_00530"/>
    </source>
</evidence>
<dbReference type="Pfam" id="PF02823">
    <property type="entry name" value="ATP-synt_DE_N"/>
    <property type="match status" value="1"/>
</dbReference>
<evidence type="ECO:0000313" key="18">
    <source>
        <dbReference type="EMBL" id="KAF0412912.1"/>
    </source>
</evidence>
<dbReference type="InterPro" id="IPR036771">
    <property type="entry name" value="ATPsynth_dsu/esu_N"/>
</dbReference>
<evidence type="ECO:0000256" key="4">
    <source>
        <dbReference type="ARBA" id="ARBA00014480"/>
    </source>
</evidence>
<reference evidence="21 25" key="6">
    <citation type="submission" date="2023-02" db="EMBL/GenBank/DDBJ databases">
        <title>Comparative genomics and fermentation flavor characterization of five lactic acid bacteria reveal flavor biosynthesis metabolic pathways in fermented muskmelon puree.</title>
        <authorList>
            <person name="Yuan L."/>
            <person name="Li M."/>
            <person name="Xu X."/>
            <person name="Lao F."/>
            <person name="Wu J."/>
        </authorList>
    </citation>
    <scope>NUCLEOTIDE SEQUENCE [LARGE SCALE GENOMIC DNA]</scope>
    <source>
        <strain evidence="21 25">Ca-4</strain>
    </source>
</reference>
<dbReference type="NCBIfam" id="NF001846">
    <property type="entry name" value="PRK00571.1-3"/>
    <property type="match status" value="1"/>
</dbReference>
<evidence type="ECO:0000256" key="9">
    <source>
        <dbReference type="ARBA" id="ARBA00023310"/>
    </source>
</evidence>
<organism evidence="20 24">
    <name type="scientific">Pediococcus pentosaceus</name>
    <dbReference type="NCBI Taxonomy" id="1255"/>
    <lineage>
        <taxon>Bacteria</taxon>
        <taxon>Bacillati</taxon>
        <taxon>Bacillota</taxon>
        <taxon>Bacilli</taxon>
        <taxon>Lactobacillales</taxon>
        <taxon>Lactobacillaceae</taxon>
        <taxon>Pediococcus</taxon>
    </lineage>
</organism>
<dbReference type="SMR" id="A0A0Q0TQC0"/>
<sequence length="139" mass="15185">MAENSVLTVSIVTPDGQVYDDDQVTMLVVNTKEGELGILPNHVPVIAALAIDEVRVKHSQEEDVIAVNGGFVEFSENTATIVADTAENQSDIDVARAESAKKRAEATIRKAQQAHDNSELRRAQISLRRAINRINVSKH</sequence>
<dbReference type="Proteomes" id="UP001214131">
    <property type="component" value="Chromosome"/>
</dbReference>
<dbReference type="EMBL" id="JADOFV010000004">
    <property type="protein sequence ID" value="MBF7127841.1"/>
    <property type="molecule type" value="Genomic_DNA"/>
</dbReference>
<accession>A0A8G0ZF86</accession>
<dbReference type="EMBL" id="WENB01000004">
    <property type="protein sequence ID" value="KAF0412912.1"/>
    <property type="molecule type" value="Genomic_DNA"/>
</dbReference>
<comment type="subunit">
    <text evidence="12 13">F-type ATPases have 2 components, CF(1) - the catalytic core - and CF(0) - the membrane proton channel. CF(1) has five subunits: alpha(3), beta(3), gamma(1), delta(1), epsilon(1). CF(0) has three main subunits: a, b and c.</text>
</comment>
<dbReference type="NCBIfam" id="TIGR01216">
    <property type="entry name" value="ATP_synt_epsi"/>
    <property type="match status" value="1"/>
</dbReference>
<dbReference type="Proteomes" id="UP000196118">
    <property type="component" value="Chromosome"/>
</dbReference>
<keyword evidence="14" id="KW-0175">Coiled coil</keyword>
<evidence type="ECO:0000313" key="25">
    <source>
        <dbReference type="Proteomes" id="UP001214131"/>
    </source>
</evidence>
<evidence type="ECO:0000313" key="17">
    <source>
        <dbReference type="EMBL" id="ARW19345.1"/>
    </source>
</evidence>
<evidence type="ECO:0000259" key="15">
    <source>
        <dbReference type="Pfam" id="PF00401"/>
    </source>
</evidence>
<dbReference type="GO" id="GO:0045259">
    <property type="term" value="C:proton-transporting ATP synthase complex"/>
    <property type="evidence" value="ECO:0007669"/>
    <property type="project" value="UniProtKB-KW"/>
</dbReference>
<keyword evidence="8 12" id="KW-0139">CF(1)</keyword>
<dbReference type="AlphaFoldDB" id="A0A0Q0TQC0"/>
<reference evidence="18" key="3">
    <citation type="submission" date="2019-12" db="EMBL/GenBank/DDBJ databases">
        <title>SpeciesPrimer: A bioinformatics pipeline dedicated to the design of qPCR primers for the quantification of bacterial species.</title>
        <authorList>
            <person name="Dreier M."/>
            <person name="Berthoud H."/>
            <person name="Shani N."/>
            <person name="Wechsler D."/>
            <person name="Junier P."/>
        </authorList>
    </citation>
    <scope>NUCLEOTIDE SEQUENCE</scope>
    <source>
        <strain evidence="18">FAM13073</strain>
    </source>
</reference>
<accession>A0A0Q0TQC0</accession>
<dbReference type="OMA" id="MTVHCDI"/>
<name>A0A0Q0TQC0_PEDPE</name>
<dbReference type="InterPro" id="IPR020547">
    <property type="entry name" value="ATP_synth_F1_esu_C"/>
</dbReference>
<evidence type="ECO:0000256" key="3">
    <source>
        <dbReference type="ARBA" id="ARBA00005712"/>
    </source>
</evidence>
<dbReference type="InterPro" id="IPR020546">
    <property type="entry name" value="ATP_synth_F1_dsu/esu_N"/>
</dbReference>
<dbReference type="Gene3D" id="2.60.15.10">
    <property type="entry name" value="F0F1 ATP synthase delta/epsilon subunit, N-terminal"/>
    <property type="match status" value="1"/>
</dbReference>
<dbReference type="PANTHER" id="PTHR13822:SF10">
    <property type="entry name" value="ATP SYNTHASE EPSILON CHAIN, CHLOROPLASTIC"/>
    <property type="match status" value="1"/>
</dbReference>
<dbReference type="RefSeq" id="WP_011673609.1">
    <property type="nucleotide sequence ID" value="NZ_BEWQ01000005.1"/>
</dbReference>
<keyword evidence="5 12" id="KW-0813">Transport</keyword>
<keyword evidence="9 12" id="KW-0066">ATP synthesis</keyword>
<reference evidence="20" key="5">
    <citation type="submission" date="2020-11" db="EMBL/GenBank/DDBJ databases">
        <title>Antibiotic susceptibility profiles of Pediococcus pentosaceus from various origins and their implications for the safety assessment of strains with food-technology applications.</title>
        <authorList>
            <person name="Shani N."/>
            <person name="Oberhaensli S."/>
            <person name="Arias E."/>
        </authorList>
    </citation>
    <scope>NUCLEOTIDE SEQUENCE</scope>
    <source>
        <strain evidence="20">FAM 19164</strain>
        <strain evidence="19">FAM 24207</strain>
    </source>
</reference>
<evidence type="ECO:0000256" key="2">
    <source>
        <dbReference type="ARBA" id="ARBA00004202"/>
    </source>
</evidence>
<evidence type="ECO:0000313" key="19">
    <source>
        <dbReference type="EMBL" id="MBF7114715.1"/>
    </source>
</evidence>
<dbReference type="PANTHER" id="PTHR13822">
    <property type="entry name" value="ATP SYNTHASE DELTA/EPSILON CHAIN"/>
    <property type="match status" value="1"/>
</dbReference>
<reference evidence="18 23" key="2">
    <citation type="submission" date="2019-10" db="EMBL/GenBank/DDBJ databases">
        <authorList>
            <person name="Irmler S."/>
            <person name="Berthoud H."/>
            <person name="Roetschi A."/>
            <person name="Arias E."/>
            <person name="Shani N."/>
            <person name="Wuethrich D."/>
            <person name="Bruggmann R."/>
        </authorList>
    </citation>
    <scope>NUCLEOTIDE SEQUENCE [LARGE SCALE GENOMIC DNA]</scope>
    <source>
        <strain evidence="18 23">FAM13073</strain>
    </source>
</reference>
<dbReference type="Pfam" id="PF00401">
    <property type="entry name" value="ATP-synt_DE"/>
    <property type="match status" value="1"/>
</dbReference>